<gene>
    <name evidence="1" type="ORF">GGD90_001732</name>
</gene>
<accession>A0A840G7H2</accession>
<name>A0A840G7H2_RHOTE</name>
<protein>
    <submittedName>
        <fullName evidence="1">Uncharacterized protein</fullName>
    </submittedName>
</protein>
<dbReference type="Proteomes" id="UP000587070">
    <property type="component" value="Unassembled WGS sequence"/>
</dbReference>
<dbReference type="RefSeq" id="WP_153116127.1">
    <property type="nucleotide sequence ID" value="NZ_JACIGE010000005.1"/>
</dbReference>
<evidence type="ECO:0000313" key="1">
    <source>
        <dbReference type="EMBL" id="MBB4247361.1"/>
    </source>
</evidence>
<organism evidence="1 2">
    <name type="scientific">Rhodocyclus tenuis</name>
    <name type="common">Rhodospirillum tenue</name>
    <dbReference type="NCBI Taxonomy" id="1066"/>
    <lineage>
        <taxon>Bacteria</taxon>
        <taxon>Pseudomonadati</taxon>
        <taxon>Pseudomonadota</taxon>
        <taxon>Betaproteobacteria</taxon>
        <taxon>Rhodocyclales</taxon>
        <taxon>Rhodocyclaceae</taxon>
        <taxon>Rhodocyclus</taxon>
    </lineage>
</organism>
<dbReference type="OrthoDB" id="6120708at2"/>
<proteinExistence type="predicted"/>
<evidence type="ECO:0000313" key="2">
    <source>
        <dbReference type="Proteomes" id="UP000587070"/>
    </source>
</evidence>
<dbReference type="EMBL" id="JACIGE010000005">
    <property type="protein sequence ID" value="MBB4247361.1"/>
    <property type="molecule type" value="Genomic_DNA"/>
</dbReference>
<keyword evidence="2" id="KW-1185">Reference proteome</keyword>
<comment type="caution">
    <text evidence="1">The sequence shown here is derived from an EMBL/GenBank/DDBJ whole genome shotgun (WGS) entry which is preliminary data.</text>
</comment>
<sequence length="348" mass="39016">MLDAKIKFFDIKRCGYYRRGESTVSLSNVNDTLEKLNAWATDGRDFANTTCYQPDPDNDLLNTYFCGWSQNATTKDSLLVLWNQVPNDNGVIYGMNPSVPPGVTAMLSTDFGSTPAIPGAPSYIWIIPSKNVFATIRFTHSVQGKINLDHYINGFLQNKSPYRVKNSEGKVIGFSRTGQPTQESAKIHPKFEAYTRKQEELEAELITNINKISKIIKRETLIYTAESDRKIFERVFSKLLPNAPAFSQPRTISHELQFSPTESELKSIIKNFGELGQDTFINNAGFVYKNGKTIMLSGTNVAFSHSFSITRGEKELISPHILLNAVTQDRADLLRPLDQPAFVVEEAA</sequence>
<reference evidence="1 2" key="1">
    <citation type="submission" date="2020-08" db="EMBL/GenBank/DDBJ databases">
        <title>Genome sequencing of Purple Non-Sulfur Bacteria from various extreme environments.</title>
        <authorList>
            <person name="Mayer M."/>
        </authorList>
    </citation>
    <scope>NUCLEOTIDE SEQUENCE [LARGE SCALE GENOMIC DNA]</scope>
    <source>
        <strain evidence="1 2">2761</strain>
    </source>
</reference>
<dbReference type="AlphaFoldDB" id="A0A840G7H2"/>